<dbReference type="EMBL" id="CP017141">
    <property type="protein sequence ID" value="AOM80059.1"/>
    <property type="molecule type" value="Genomic_DNA"/>
</dbReference>
<feature type="transmembrane region" description="Helical" evidence="1">
    <location>
        <begin position="46"/>
        <end position="67"/>
    </location>
</feature>
<dbReference type="GO" id="GO:0003677">
    <property type="term" value="F:DNA binding"/>
    <property type="evidence" value="ECO:0007669"/>
    <property type="project" value="InterPro"/>
</dbReference>
<dbReference type="PROSITE" id="PS50930">
    <property type="entry name" value="HTH_LYTTR"/>
    <property type="match status" value="1"/>
</dbReference>
<evidence type="ECO:0000313" key="4">
    <source>
        <dbReference type="Proteomes" id="UP000094313"/>
    </source>
</evidence>
<proteinExistence type="predicted"/>
<reference evidence="3 4" key="1">
    <citation type="submission" date="2016-08" db="EMBL/GenBank/DDBJ databases">
        <authorList>
            <person name="Seilhamer J.J."/>
        </authorList>
    </citation>
    <scope>NUCLEOTIDE SEQUENCE [LARGE SCALE GENOMIC DNA]</scope>
    <source>
        <strain evidence="3 4">DX4</strain>
    </source>
</reference>
<keyword evidence="1" id="KW-0472">Membrane</keyword>
<keyword evidence="1" id="KW-1133">Transmembrane helix</keyword>
<feature type="transmembrane region" description="Helical" evidence="1">
    <location>
        <begin position="87"/>
        <end position="110"/>
    </location>
</feature>
<organism evidence="3 4">
    <name type="scientific">Pedobacter steynii</name>
    <dbReference type="NCBI Taxonomy" id="430522"/>
    <lineage>
        <taxon>Bacteria</taxon>
        <taxon>Pseudomonadati</taxon>
        <taxon>Bacteroidota</taxon>
        <taxon>Sphingobacteriia</taxon>
        <taxon>Sphingobacteriales</taxon>
        <taxon>Sphingobacteriaceae</taxon>
        <taxon>Pedobacter</taxon>
    </lineage>
</organism>
<name>A0A1D7QN46_9SPHI</name>
<feature type="domain" description="HTH LytTR-type" evidence="2">
    <location>
        <begin position="182"/>
        <end position="289"/>
    </location>
</feature>
<dbReference type="SMART" id="SM00850">
    <property type="entry name" value="LytTR"/>
    <property type="match status" value="1"/>
</dbReference>
<feature type="transmembrane region" description="Helical" evidence="1">
    <location>
        <begin position="122"/>
        <end position="143"/>
    </location>
</feature>
<dbReference type="RefSeq" id="WP_069381721.1">
    <property type="nucleotide sequence ID" value="NZ_CP017141.1"/>
</dbReference>
<dbReference type="AlphaFoldDB" id="A0A1D7QN46"/>
<keyword evidence="4" id="KW-1185">Reference proteome</keyword>
<evidence type="ECO:0000259" key="2">
    <source>
        <dbReference type="PROSITE" id="PS50930"/>
    </source>
</evidence>
<dbReference type="InterPro" id="IPR007492">
    <property type="entry name" value="LytTR_DNA-bd_dom"/>
</dbReference>
<keyword evidence="1" id="KW-0812">Transmembrane</keyword>
<evidence type="ECO:0000256" key="1">
    <source>
        <dbReference type="SAM" id="Phobius"/>
    </source>
</evidence>
<protein>
    <recommendedName>
        <fullName evidence="2">HTH LytTR-type domain-containing protein</fullName>
    </recommendedName>
</protein>
<dbReference type="Proteomes" id="UP000094313">
    <property type="component" value="Chromosome"/>
</dbReference>
<dbReference type="Gene3D" id="2.40.50.1020">
    <property type="entry name" value="LytTr DNA-binding domain"/>
    <property type="match status" value="1"/>
</dbReference>
<feature type="transmembrane region" description="Helical" evidence="1">
    <location>
        <begin position="20"/>
        <end position="40"/>
    </location>
</feature>
<gene>
    <name evidence="3" type="ORF">BFS30_24585</name>
</gene>
<dbReference type="Pfam" id="PF04397">
    <property type="entry name" value="LytTR"/>
    <property type="match status" value="1"/>
</dbReference>
<dbReference type="KEGG" id="psty:BFS30_24585"/>
<sequence>METLAHPIKRIRYNDRKIRIIAIIIASYIVTEYGGNSPLLPRLLTLMYYIEFGATLIITTILVETIYRITRFLDIRYPWNESLLKRILLQFLLGIIFPTVGSYLLAALYFGVQGYDIIDYNFHIYALPFIALLITLFNVYYFVRYLLAERAYYKRIDPLLDRMEERTTPLQLSNENRANGIFIVHTVNKSFPIDIADIAYFFREANHVFLRPFDGEDYLLNQSLDQIEKDLNNRDFFRVARHMLISHNSLKDYRPLNFGKLAVTLNPPYREAVTASKPLSRSFRQWVANPGGL</sequence>
<accession>A0A1D7QN46</accession>
<evidence type="ECO:0000313" key="3">
    <source>
        <dbReference type="EMBL" id="AOM80059.1"/>
    </source>
</evidence>